<keyword evidence="3" id="KW-1185">Reference proteome</keyword>
<dbReference type="PANTHER" id="PTHR45036">
    <property type="entry name" value="METHYLTRANSFERASE LIKE 7B"/>
    <property type="match status" value="1"/>
</dbReference>
<dbReference type="Gene3D" id="3.40.50.150">
    <property type="entry name" value="Vaccinia Virus protein VP39"/>
    <property type="match status" value="1"/>
</dbReference>
<feature type="chain" id="PRO_5047404450" description="Methyltransferase type 11 domain-containing protein" evidence="1">
    <location>
        <begin position="23"/>
        <end position="295"/>
    </location>
</feature>
<dbReference type="GeneID" id="95988319"/>
<comment type="caution">
    <text evidence="2">The sequence shown here is derived from an EMBL/GenBank/DDBJ whole genome shotgun (WGS) entry which is preliminary data.</text>
</comment>
<keyword evidence="1" id="KW-0732">Signal</keyword>
<dbReference type="SUPFAM" id="SSF53335">
    <property type="entry name" value="S-adenosyl-L-methionine-dependent methyltransferases"/>
    <property type="match status" value="1"/>
</dbReference>
<feature type="signal peptide" evidence="1">
    <location>
        <begin position="1"/>
        <end position="22"/>
    </location>
</feature>
<dbReference type="Pfam" id="PF13489">
    <property type="entry name" value="Methyltransf_23"/>
    <property type="match status" value="1"/>
</dbReference>
<dbReference type="InterPro" id="IPR029063">
    <property type="entry name" value="SAM-dependent_MTases_sf"/>
</dbReference>
<accession>A0ABR3PZN3</accession>
<dbReference type="EMBL" id="JBBXJM010000005">
    <property type="protein sequence ID" value="KAL1407840.1"/>
    <property type="molecule type" value="Genomic_DNA"/>
</dbReference>
<sequence>MAPPSTFALLTEPLLFLSLSLGQLPITIYNLVRTRDWAALTTWSTFQDRWFGNLWDWAGPEVRKMSEARVIPLLQGRVKGGVILPESEASGAIYGSVVEVGPGQGNWVSIFTDEYLGRVGKSDSEANGLRQRKAASGVTKVYGVEPNPDQHAGLAKAITKAGMDGVYEIVPYGIQDMGKTGIAKGSIDCIATIMCLCSIPEPEKNVAELYTYLKPGGKWFVYEHVVCYKDQGPWVAAYQTLLNFFWPTCMGGCQLRRDTTATLLKAGPWTNVDLARPADEPMLNTTPHAYGVLTK</sequence>
<reference evidence="2 3" key="1">
    <citation type="submission" date="2023-08" db="EMBL/GenBank/DDBJ databases">
        <title>Annotated Genome Sequence of Vanrija albida AlHP1.</title>
        <authorList>
            <person name="Herzog R."/>
        </authorList>
    </citation>
    <scope>NUCLEOTIDE SEQUENCE [LARGE SCALE GENOMIC DNA]</scope>
    <source>
        <strain evidence="2 3">AlHP1</strain>
    </source>
</reference>
<proteinExistence type="predicted"/>
<evidence type="ECO:0000313" key="3">
    <source>
        <dbReference type="Proteomes" id="UP001565368"/>
    </source>
</evidence>
<evidence type="ECO:0000256" key="1">
    <source>
        <dbReference type="SAM" id="SignalP"/>
    </source>
</evidence>
<dbReference type="InterPro" id="IPR052356">
    <property type="entry name" value="Thiol_S-MT"/>
</dbReference>
<dbReference type="PANTHER" id="PTHR45036:SF1">
    <property type="entry name" value="METHYLTRANSFERASE LIKE 7A"/>
    <property type="match status" value="1"/>
</dbReference>
<protein>
    <recommendedName>
        <fullName evidence="4">Methyltransferase type 11 domain-containing protein</fullName>
    </recommendedName>
</protein>
<dbReference type="Proteomes" id="UP001565368">
    <property type="component" value="Unassembled WGS sequence"/>
</dbReference>
<evidence type="ECO:0008006" key="4">
    <source>
        <dbReference type="Google" id="ProtNLM"/>
    </source>
</evidence>
<gene>
    <name evidence="2" type="ORF">Q8F55_007276</name>
</gene>
<evidence type="ECO:0000313" key="2">
    <source>
        <dbReference type="EMBL" id="KAL1407840.1"/>
    </source>
</evidence>
<name>A0ABR3PZN3_9TREE</name>
<organism evidence="2 3">
    <name type="scientific">Vanrija albida</name>
    <dbReference type="NCBI Taxonomy" id="181172"/>
    <lineage>
        <taxon>Eukaryota</taxon>
        <taxon>Fungi</taxon>
        <taxon>Dikarya</taxon>
        <taxon>Basidiomycota</taxon>
        <taxon>Agaricomycotina</taxon>
        <taxon>Tremellomycetes</taxon>
        <taxon>Trichosporonales</taxon>
        <taxon>Trichosporonaceae</taxon>
        <taxon>Vanrija</taxon>
    </lineage>
</organism>
<dbReference type="RefSeq" id="XP_069207784.1">
    <property type="nucleotide sequence ID" value="XM_069355713.1"/>
</dbReference>